<organism evidence="1 2">
    <name type="scientific">Candidatus Synechococcus spongiarum SP3</name>
    <dbReference type="NCBI Taxonomy" id="1604020"/>
    <lineage>
        <taxon>Bacteria</taxon>
        <taxon>Bacillati</taxon>
        <taxon>Cyanobacteriota</taxon>
        <taxon>Cyanophyceae</taxon>
        <taxon>Synechococcales</taxon>
        <taxon>Synechococcaceae</taxon>
        <taxon>Synechococcus</taxon>
    </lineage>
</organism>
<gene>
    <name evidence="1" type="ORF">TE42_09345</name>
</gene>
<evidence type="ECO:0000313" key="2">
    <source>
        <dbReference type="Proteomes" id="UP000035067"/>
    </source>
</evidence>
<dbReference type="EMBL" id="JXQG01000074">
    <property type="protein sequence ID" value="KKZ10871.1"/>
    <property type="molecule type" value="Genomic_DNA"/>
</dbReference>
<reference evidence="1 2" key="1">
    <citation type="submission" date="2015-01" db="EMBL/GenBank/DDBJ databases">
        <title>Lifestyle Evolution in Cyanobacterial Symbionts of Sponges.</title>
        <authorList>
            <person name="Burgsdorf I."/>
            <person name="Slaby B.M."/>
            <person name="Handley K.M."/>
            <person name="Haber M."/>
            <person name="Blom J."/>
            <person name="Marshall C.W."/>
            <person name="Gilbert J.A."/>
            <person name="Hentschel U."/>
            <person name="Steindler L."/>
        </authorList>
    </citation>
    <scope>NUCLEOTIDE SEQUENCE [LARGE SCALE GENOMIC DNA]</scope>
    <source>
        <strain evidence="1">SP3</strain>
    </source>
</reference>
<name>A0A0G2IVL4_9SYNE</name>
<protein>
    <submittedName>
        <fullName evidence="1">Uncharacterized protein</fullName>
    </submittedName>
</protein>
<dbReference type="AlphaFoldDB" id="A0A0G2IVL4"/>
<dbReference type="Proteomes" id="UP000035067">
    <property type="component" value="Unassembled WGS sequence"/>
</dbReference>
<accession>A0A0G2IVL4</accession>
<comment type="caution">
    <text evidence="1">The sequence shown here is derived from an EMBL/GenBank/DDBJ whole genome shotgun (WGS) entry which is preliminary data.</text>
</comment>
<sequence length="87" mass="9305">MANKGGVMGNAVANAHRSMPQSPCPIAQAMGNRGDAMAYATTNPLNSMPQGLKRTKNLVGQGVKRLEKPVQELSDHITDKGYKIGKR</sequence>
<dbReference type="PATRIC" id="fig|1604020.3.peg.2026"/>
<evidence type="ECO:0000313" key="1">
    <source>
        <dbReference type="EMBL" id="KKZ10871.1"/>
    </source>
</evidence>
<proteinExistence type="predicted"/>